<name>A0A9X2EFR0_9SPHN</name>
<dbReference type="InterPro" id="IPR050721">
    <property type="entry name" value="Trk_Ktr_HKT_K-transport"/>
</dbReference>
<comment type="caution">
    <text evidence="4">The sequence shown here is derived from an EMBL/GenBank/DDBJ whole genome shotgun (WGS) entry which is preliminary data.</text>
</comment>
<evidence type="ECO:0000259" key="3">
    <source>
        <dbReference type="PROSITE" id="PS51201"/>
    </source>
</evidence>
<keyword evidence="2" id="KW-1133">Transmembrane helix</keyword>
<dbReference type="Gene3D" id="3.40.50.720">
    <property type="entry name" value="NAD(P)-binding Rossmann-like Domain"/>
    <property type="match status" value="1"/>
</dbReference>
<dbReference type="InterPro" id="IPR003148">
    <property type="entry name" value="RCK_N"/>
</dbReference>
<keyword evidence="4" id="KW-0813">Transport</keyword>
<accession>A0A9X2EFR0</accession>
<keyword evidence="5" id="KW-1185">Reference proteome</keyword>
<comment type="subcellular location">
    <subcellularLocation>
        <location evidence="1">Cell membrane</location>
        <topology evidence="1">Multi-pass membrane protein</topology>
    </subcellularLocation>
</comment>
<dbReference type="RefSeq" id="WP_252112981.1">
    <property type="nucleotide sequence ID" value="NZ_JAMSHT010000001.1"/>
</dbReference>
<dbReference type="SUPFAM" id="SSF51735">
    <property type="entry name" value="NAD(P)-binding Rossmann-fold domains"/>
    <property type="match status" value="1"/>
</dbReference>
<feature type="domain" description="RCK N-terminal" evidence="3">
    <location>
        <begin position="132"/>
        <end position="252"/>
    </location>
</feature>
<dbReference type="PANTHER" id="PTHR43833">
    <property type="entry name" value="POTASSIUM CHANNEL PROTEIN 2-RELATED-RELATED"/>
    <property type="match status" value="1"/>
</dbReference>
<feature type="transmembrane region" description="Helical" evidence="2">
    <location>
        <begin position="100"/>
        <end position="119"/>
    </location>
</feature>
<dbReference type="PANTHER" id="PTHR43833:SF9">
    <property type="entry name" value="POTASSIUM CHANNEL PROTEIN YUGO-RELATED"/>
    <property type="match status" value="1"/>
</dbReference>
<dbReference type="GO" id="GO:0006813">
    <property type="term" value="P:potassium ion transport"/>
    <property type="evidence" value="ECO:0007669"/>
    <property type="project" value="InterPro"/>
</dbReference>
<reference evidence="4" key="1">
    <citation type="submission" date="2022-06" db="EMBL/GenBank/DDBJ databases">
        <title>Sphingomicrobium sedimins sp. nov., a marine bacterium isolated from tidal flat.</title>
        <authorList>
            <person name="Kim C.-H."/>
            <person name="Yoo Y."/>
            <person name="Kim J.-J."/>
        </authorList>
    </citation>
    <scope>NUCLEOTIDE SEQUENCE</scope>
    <source>
        <strain evidence="4">GRR-S6-50</strain>
    </source>
</reference>
<dbReference type="Pfam" id="PF07885">
    <property type="entry name" value="Ion_trans_2"/>
    <property type="match status" value="1"/>
</dbReference>
<dbReference type="Pfam" id="PF02254">
    <property type="entry name" value="TrkA_N"/>
    <property type="match status" value="1"/>
</dbReference>
<keyword evidence="2" id="KW-0472">Membrane</keyword>
<evidence type="ECO:0000256" key="1">
    <source>
        <dbReference type="ARBA" id="ARBA00004651"/>
    </source>
</evidence>
<organism evidence="4 5">
    <name type="scientific">Sphingomicrobium sediminis</name>
    <dbReference type="NCBI Taxonomy" id="2950949"/>
    <lineage>
        <taxon>Bacteria</taxon>
        <taxon>Pseudomonadati</taxon>
        <taxon>Pseudomonadota</taxon>
        <taxon>Alphaproteobacteria</taxon>
        <taxon>Sphingomonadales</taxon>
        <taxon>Sphingomonadaceae</taxon>
        <taxon>Sphingomicrobium</taxon>
    </lineage>
</organism>
<dbReference type="Proteomes" id="UP001155128">
    <property type="component" value="Unassembled WGS sequence"/>
</dbReference>
<dbReference type="EMBL" id="JAMSHT010000001">
    <property type="protein sequence ID" value="MCM8557160.1"/>
    <property type="molecule type" value="Genomic_DNA"/>
</dbReference>
<feature type="transmembrane region" description="Helical" evidence="2">
    <location>
        <begin position="20"/>
        <end position="46"/>
    </location>
</feature>
<evidence type="ECO:0000256" key="2">
    <source>
        <dbReference type="SAM" id="Phobius"/>
    </source>
</evidence>
<dbReference type="InterPro" id="IPR036291">
    <property type="entry name" value="NAD(P)-bd_dom_sf"/>
</dbReference>
<evidence type="ECO:0000313" key="5">
    <source>
        <dbReference type="Proteomes" id="UP001155128"/>
    </source>
</evidence>
<keyword evidence="4" id="KW-0407">Ion channel</keyword>
<dbReference type="GO" id="GO:0005886">
    <property type="term" value="C:plasma membrane"/>
    <property type="evidence" value="ECO:0007669"/>
    <property type="project" value="UniProtKB-SubCell"/>
</dbReference>
<protein>
    <submittedName>
        <fullName evidence="4">Potassium channel family protein</fullName>
    </submittedName>
</protein>
<keyword evidence="2" id="KW-0812">Transmembrane</keyword>
<evidence type="ECO:0000313" key="4">
    <source>
        <dbReference type="EMBL" id="MCM8557160.1"/>
    </source>
</evidence>
<dbReference type="PROSITE" id="PS51201">
    <property type="entry name" value="RCK_N"/>
    <property type="match status" value="1"/>
</dbReference>
<dbReference type="Gene3D" id="1.10.287.70">
    <property type="match status" value="1"/>
</dbReference>
<dbReference type="AlphaFoldDB" id="A0A9X2EFR0"/>
<gene>
    <name evidence="4" type="ORF">NDO55_04925</name>
</gene>
<dbReference type="SUPFAM" id="SSF81324">
    <property type="entry name" value="Voltage-gated potassium channels"/>
    <property type="match status" value="1"/>
</dbReference>
<keyword evidence="4" id="KW-0406">Ion transport</keyword>
<dbReference type="GO" id="GO:0034220">
    <property type="term" value="P:monoatomic ion transmembrane transport"/>
    <property type="evidence" value="ECO:0007669"/>
    <property type="project" value="UniProtKB-KW"/>
</dbReference>
<sequence>MERKPRLGSQIPLLRQKSPLSGWAQFGIRVGLLFALLAFIVAVHWIDRESFVDSVDGEISFADVIYFTMISATTTGYGDIVPVTEEARLFDALVVTPARIFFILILAGTAYTFVIKRTWDTYLMRRLQRTLSGHIVVAGYGTSGGEAVDELIARGEDPRKIVVIDQNPESIAKAERLGCIVLQADATRDETMEAVRLRQANTMIISAGRDDTSILICLTARHLCPKLHISLAVRAEDNEFPARAAGATTVINPTSFAGLLLAGSAHGAGIADYLADLASATGRVRLHEREIENFEIGKPLSEVAIGLGVRILRNNKAIGFWEEGAKKLETGDRIIEIIPGFAFPPCN</sequence>
<dbReference type="InterPro" id="IPR013099">
    <property type="entry name" value="K_chnl_dom"/>
</dbReference>
<proteinExistence type="predicted"/>